<dbReference type="AlphaFoldDB" id="E6PXP7"/>
<proteinExistence type="predicted"/>
<evidence type="ECO:0000313" key="1">
    <source>
        <dbReference type="EMBL" id="CBH99706.1"/>
    </source>
</evidence>
<accession>E6PXP7</accession>
<protein>
    <submittedName>
        <fullName evidence="1">Uncharacterized protein</fullName>
    </submittedName>
</protein>
<dbReference type="EMBL" id="CABN01000044">
    <property type="protein sequence ID" value="CBH99706.1"/>
    <property type="molecule type" value="Genomic_DNA"/>
</dbReference>
<reference evidence="1" key="1">
    <citation type="submission" date="2009-10" db="EMBL/GenBank/DDBJ databases">
        <title>Diversity of trophic interactions inside an arsenic-rich microbial ecosystem.</title>
        <authorList>
            <person name="Bertin P.N."/>
            <person name="Heinrich-Salmeron A."/>
            <person name="Pelletier E."/>
            <person name="Goulhen-Chollet F."/>
            <person name="Arsene-Ploetze F."/>
            <person name="Gallien S."/>
            <person name="Calteau A."/>
            <person name="Vallenet D."/>
            <person name="Casiot C."/>
            <person name="Chane-Woon-Ming B."/>
            <person name="Giloteaux L."/>
            <person name="Barakat M."/>
            <person name="Bonnefoy V."/>
            <person name="Bruneel O."/>
            <person name="Chandler M."/>
            <person name="Cleiss J."/>
            <person name="Duran R."/>
            <person name="Elbaz-Poulichet F."/>
            <person name="Fonknechten N."/>
            <person name="Lauga B."/>
            <person name="Mornico D."/>
            <person name="Ortet P."/>
            <person name="Schaeffer C."/>
            <person name="Siguier P."/>
            <person name="Alexander Thil Smith A."/>
            <person name="Van Dorsselaer A."/>
            <person name="Weissenbach J."/>
            <person name="Medigue C."/>
            <person name="Le Paslier D."/>
        </authorList>
    </citation>
    <scope>NUCLEOTIDE SEQUENCE</scope>
</reference>
<comment type="caution">
    <text evidence="1">The sequence shown here is derived from an EMBL/GenBank/DDBJ whole genome shotgun (WGS) entry which is preliminary data.</text>
</comment>
<name>E6PXP7_9ZZZZ</name>
<gene>
    <name evidence="1" type="ORF">CARN3_0651</name>
</gene>
<organism evidence="1">
    <name type="scientific">mine drainage metagenome</name>
    <dbReference type="NCBI Taxonomy" id="410659"/>
    <lineage>
        <taxon>unclassified sequences</taxon>
        <taxon>metagenomes</taxon>
        <taxon>ecological metagenomes</taxon>
    </lineage>
</organism>
<sequence>MAERFTLKDIAEHLGHVSLESTQIYAKTNLVALQEVGQLDLSGLVTHTEHSAHIATPIYPRGSIEALQAVAAISLGGLL</sequence>